<dbReference type="EMBL" id="CADEPI010000036">
    <property type="protein sequence ID" value="CAB3368224.1"/>
    <property type="molecule type" value="Genomic_DNA"/>
</dbReference>
<evidence type="ECO:0000313" key="9">
    <source>
        <dbReference type="EMBL" id="CAB3368224.1"/>
    </source>
</evidence>
<dbReference type="GO" id="GO:0016491">
    <property type="term" value="F:oxidoreductase activity"/>
    <property type="evidence" value="ECO:0007669"/>
    <property type="project" value="UniProtKB-KW"/>
</dbReference>
<dbReference type="Pfam" id="PF00394">
    <property type="entry name" value="Cu-oxidase"/>
    <property type="match status" value="1"/>
</dbReference>
<dbReference type="Pfam" id="PF07731">
    <property type="entry name" value="Cu-oxidase_2"/>
    <property type="match status" value="1"/>
</dbReference>
<dbReference type="CDD" id="cd13858">
    <property type="entry name" value="CuRO_1_tcLCC2_insect_like"/>
    <property type="match status" value="1"/>
</dbReference>
<dbReference type="GO" id="GO:0005886">
    <property type="term" value="C:plasma membrane"/>
    <property type="evidence" value="ECO:0007669"/>
    <property type="project" value="TreeGrafter"/>
</dbReference>
<evidence type="ECO:0000256" key="4">
    <source>
        <dbReference type="ARBA" id="ARBA00023008"/>
    </source>
</evidence>
<evidence type="ECO:0008006" key="11">
    <source>
        <dbReference type="Google" id="ProtNLM"/>
    </source>
</evidence>
<feature type="domain" description="Plastocyanin-like" evidence="8">
    <location>
        <begin position="146"/>
        <end position="254"/>
    </location>
</feature>
<sequence>MVKAPAVCRTRRDSRAIESEYIDCAQALAAKSFSVCCSARARRQCAPGHHGEPDMIEEKRSLLAFGARWTLRTAFVLGVAAAATTVIYFTPVPDPFFASCDRPCHELDWPMICRIKLTIEVYQTLSSSCGTCPENQTECWNPNCVTADGFKRGILTANRQLPGPSIHVCENDILVVDVVNRVPEHGLAFHWRGLPQKDTPFMDGVPMVTQCPIPSYTTFQYKFRASRPGTHMWHAHNGAEMADGLAGALVVRRAPNREPHRALYDEDSKDHMIVITEWTHSFALQRMLQGSVATDALLINGRGSSKDGVPSASFQVLPGVRYRFRLVHAGVISACPLKLSVEGHMLKVIEIDGSPIRPKDVSSITLASGERVDFVLETSAPPSTYAMKVQSTCSRLEQTATVRYIESPEVTKTKRELQSAKQADAQRLDSTGQACGTPDVVCLAELEALDPAHSSLSKSKVDLELELPFEFTSISNHSLGSFIVSLDPEVKVPHISNLTFVYPSSPLVTQAADVPSGLLCHAESKPKGCTTLPCECVHQLDVPLGAAVQLSLHDKGEAVGEGHVFHLHGYSFHVVKRLANGGVSLSPAKDSVTVPAGGRVEIRFIADNPGYWLLHDQHVGYTARGLGVLVHVGDSTDMPSPPPDFPKCGTWRGPDFFLT</sequence>
<dbReference type="InterPro" id="IPR011706">
    <property type="entry name" value="Cu-oxidase_C"/>
</dbReference>
<reference evidence="9 10" key="1">
    <citation type="submission" date="2020-04" db="EMBL/GenBank/DDBJ databases">
        <authorList>
            <person name="Alioto T."/>
            <person name="Alioto T."/>
            <person name="Gomez Garrido J."/>
        </authorList>
    </citation>
    <scope>NUCLEOTIDE SEQUENCE [LARGE SCALE GENOMIC DNA]</scope>
</reference>
<feature type="domain" description="Plastocyanin-like" evidence="6">
    <location>
        <begin position="270"/>
        <end position="404"/>
    </location>
</feature>
<keyword evidence="5" id="KW-0472">Membrane</keyword>
<comment type="caution">
    <text evidence="9">The sequence shown here is derived from an EMBL/GenBank/DDBJ whole genome shotgun (WGS) entry which is preliminary data.</text>
</comment>
<evidence type="ECO:0000259" key="7">
    <source>
        <dbReference type="Pfam" id="PF07731"/>
    </source>
</evidence>
<dbReference type="CDD" id="cd13884">
    <property type="entry name" value="CuRO_2_tcLCC_insect_like"/>
    <property type="match status" value="1"/>
</dbReference>
<dbReference type="InterPro" id="IPR045087">
    <property type="entry name" value="Cu-oxidase_fam"/>
</dbReference>
<dbReference type="OrthoDB" id="2121828at2759"/>
<feature type="transmembrane region" description="Helical" evidence="5">
    <location>
        <begin position="69"/>
        <end position="90"/>
    </location>
</feature>
<keyword evidence="3" id="KW-0560">Oxidoreductase</keyword>
<comment type="similarity">
    <text evidence="1">Belongs to the multicopper oxidase family.</text>
</comment>
<dbReference type="InterPro" id="IPR011707">
    <property type="entry name" value="Cu-oxidase-like_N"/>
</dbReference>
<evidence type="ECO:0000256" key="2">
    <source>
        <dbReference type="ARBA" id="ARBA00022723"/>
    </source>
</evidence>
<dbReference type="Pfam" id="PF07732">
    <property type="entry name" value="Cu-oxidase_3"/>
    <property type="match status" value="1"/>
</dbReference>
<protein>
    <recommendedName>
        <fullName evidence="11">Plastocyanin-like domain-containing protein</fullName>
    </recommendedName>
</protein>
<evidence type="ECO:0000313" key="10">
    <source>
        <dbReference type="Proteomes" id="UP000494165"/>
    </source>
</evidence>
<keyword evidence="2" id="KW-0479">Metal-binding</keyword>
<dbReference type="Gene3D" id="2.60.40.420">
    <property type="entry name" value="Cupredoxins - blue copper proteins"/>
    <property type="match status" value="3"/>
</dbReference>
<keyword evidence="5" id="KW-1133">Transmembrane helix</keyword>
<dbReference type="SUPFAM" id="SSF49503">
    <property type="entry name" value="Cupredoxins"/>
    <property type="match status" value="3"/>
</dbReference>
<evidence type="ECO:0000256" key="1">
    <source>
        <dbReference type="ARBA" id="ARBA00010609"/>
    </source>
</evidence>
<keyword evidence="10" id="KW-1185">Reference proteome</keyword>
<organism evidence="9 10">
    <name type="scientific">Cloeon dipterum</name>
    <dbReference type="NCBI Taxonomy" id="197152"/>
    <lineage>
        <taxon>Eukaryota</taxon>
        <taxon>Metazoa</taxon>
        <taxon>Ecdysozoa</taxon>
        <taxon>Arthropoda</taxon>
        <taxon>Hexapoda</taxon>
        <taxon>Insecta</taxon>
        <taxon>Pterygota</taxon>
        <taxon>Palaeoptera</taxon>
        <taxon>Ephemeroptera</taxon>
        <taxon>Pisciforma</taxon>
        <taxon>Baetidae</taxon>
        <taxon>Cloeon</taxon>
    </lineage>
</organism>
<evidence type="ECO:0000259" key="8">
    <source>
        <dbReference type="Pfam" id="PF07732"/>
    </source>
</evidence>
<dbReference type="InterPro" id="IPR001117">
    <property type="entry name" value="Cu-oxidase_2nd"/>
</dbReference>
<evidence type="ECO:0000259" key="6">
    <source>
        <dbReference type="Pfam" id="PF00394"/>
    </source>
</evidence>
<name>A0A8S1CD70_9INSE</name>
<feature type="domain" description="Plastocyanin-like" evidence="7">
    <location>
        <begin position="534"/>
        <end position="633"/>
    </location>
</feature>
<dbReference type="FunFam" id="2.60.40.420:FF:000045">
    <property type="entry name" value="Laccase 2"/>
    <property type="match status" value="1"/>
</dbReference>
<dbReference type="PANTHER" id="PTHR11709">
    <property type="entry name" value="MULTI-COPPER OXIDASE"/>
    <property type="match status" value="1"/>
</dbReference>
<dbReference type="Proteomes" id="UP000494165">
    <property type="component" value="Unassembled WGS sequence"/>
</dbReference>
<dbReference type="GO" id="GO:0006826">
    <property type="term" value="P:iron ion transport"/>
    <property type="evidence" value="ECO:0007669"/>
    <property type="project" value="TreeGrafter"/>
</dbReference>
<keyword evidence="4" id="KW-0186">Copper</keyword>
<dbReference type="GO" id="GO:0005507">
    <property type="term" value="F:copper ion binding"/>
    <property type="evidence" value="ECO:0007669"/>
    <property type="project" value="InterPro"/>
</dbReference>
<accession>A0A8S1CD70</accession>
<gene>
    <name evidence="9" type="ORF">CLODIP_2_CD08133</name>
</gene>
<keyword evidence="5" id="KW-0812">Transmembrane</keyword>
<dbReference type="CDD" id="cd13905">
    <property type="entry name" value="CuRO_3_tcLLC2_insect_like"/>
    <property type="match status" value="1"/>
</dbReference>
<dbReference type="InterPro" id="IPR008972">
    <property type="entry name" value="Cupredoxin"/>
</dbReference>
<evidence type="ECO:0000256" key="5">
    <source>
        <dbReference type="SAM" id="Phobius"/>
    </source>
</evidence>
<dbReference type="PANTHER" id="PTHR11709:SF394">
    <property type="entry name" value="FI03373P-RELATED"/>
    <property type="match status" value="1"/>
</dbReference>
<evidence type="ECO:0000256" key="3">
    <source>
        <dbReference type="ARBA" id="ARBA00023002"/>
    </source>
</evidence>
<proteinExistence type="inferred from homology"/>
<dbReference type="AlphaFoldDB" id="A0A8S1CD70"/>